<accession>A0A0B2VRL1</accession>
<keyword evidence="1" id="KW-0472">Membrane</keyword>
<proteinExistence type="predicted"/>
<sequence>MLDDPKNREKIRIWSEALAFYMAWDSSSFPVFLAAVTPHSEQLTDFGCAYKDSLSLHRSYSLVFGYTMGQSVSRAYYPEMSMVDITTNSMPVYDRADCGIIRTLPHRTRRHHWFCSQIHSLVIFMVLQLIMLAASCVLFLCIGGMIPSFAVGSEHSSTALFLAELNFFGALLGFFALGLSDRVHYRGSRLSKYCLFPPAALLLPSFIAQLADVFVLGLYTIFGVREWYVQHEFSTSSYLEVIADVVLMTSLPLLLAWSTVFYVLFASFDVSFYVMRRPRRWRRQNPPSASLMEHASFKEVSLEPHQTLLRELLHRSNIVRESEPLRNLCSSSDNTCSGSHSATICALTVDHNEVRSLNMHVQTETSGRPLNDGFLPVLRQLDTILEESGNSHTSLSS</sequence>
<organism evidence="2 3">
    <name type="scientific">Toxocara canis</name>
    <name type="common">Canine roundworm</name>
    <dbReference type="NCBI Taxonomy" id="6265"/>
    <lineage>
        <taxon>Eukaryota</taxon>
        <taxon>Metazoa</taxon>
        <taxon>Ecdysozoa</taxon>
        <taxon>Nematoda</taxon>
        <taxon>Chromadorea</taxon>
        <taxon>Rhabditida</taxon>
        <taxon>Spirurina</taxon>
        <taxon>Ascaridomorpha</taxon>
        <taxon>Ascaridoidea</taxon>
        <taxon>Toxocaridae</taxon>
        <taxon>Toxocara</taxon>
    </lineage>
</organism>
<keyword evidence="1" id="KW-1133">Transmembrane helix</keyword>
<evidence type="ECO:0000313" key="3">
    <source>
        <dbReference type="Proteomes" id="UP000031036"/>
    </source>
</evidence>
<dbReference type="EMBL" id="JPKZ01001077">
    <property type="protein sequence ID" value="KHN84052.1"/>
    <property type="molecule type" value="Genomic_DNA"/>
</dbReference>
<dbReference type="AlphaFoldDB" id="A0A0B2VRL1"/>
<feature type="transmembrane region" description="Helical" evidence="1">
    <location>
        <begin position="254"/>
        <end position="275"/>
    </location>
</feature>
<feature type="transmembrane region" description="Helical" evidence="1">
    <location>
        <begin position="158"/>
        <end position="179"/>
    </location>
</feature>
<name>A0A0B2VRL1_TOXCA</name>
<protein>
    <submittedName>
        <fullName evidence="2">Uncharacterized protein</fullName>
    </submittedName>
</protein>
<evidence type="ECO:0000256" key="1">
    <source>
        <dbReference type="SAM" id="Phobius"/>
    </source>
</evidence>
<comment type="caution">
    <text evidence="2">The sequence shown here is derived from an EMBL/GenBank/DDBJ whole genome shotgun (WGS) entry which is preliminary data.</text>
</comment>
<keyword evidence="3" id="KW-1185">Reference proteome</keyword>
<keyword evidence="1" id="KW-0812">Transmembrane</keyword>
<dbReference type="Proteomes" id="UP000031036">
    <property type="component" value="Unassembled WGS sequence"/>
</dbReference>
<feature type="transmembrane region" description="Helical" evidence="1">
    <location>
        <begin position="200"/>
        <end position="222"/>
    </location>
</feature>
<reference evidence="2 3" key="1">
    <citation type="submission" date="2014-11" db="EMBL/GenBank/DDBJ databases">
        <title>Genetic blueprint of the zoonotic pathogen Toxocara canis.</title>
        <authorList>
            <person name="Zhu X.-Q."/>
            <person name="Korhonen P.K."/>
            <person name="Cai H."/>
            <person name="Young N.D."/>
            <person name="Nejsum P."/>
            <person name="von Samson-Himmelstjerna G."/>
            <person name="Boag P.R."/>
            <person name="Tan P."/>
            <person name="Li Q."/>
            <person name="Min J."/>
            <person name="Yang Y."/>
            <person name="Wang X."/>
            <person name="Fang X."/>
            <person name="Hall R.S."/>
            <person name="Hofmann A."/>
            <person name="Sternberg P.W."/>
            <person name="Jex A.R."/>
            <person name="Gasser R.B."/>
        </authorList>
    </citation>
    <scope>NUCLEOTIDE SEQUENCE [LARGE SCALE GENOMIC DNA]</scope>
    <source>
        <strain evidence="2">PN_DK_2014</strain>
    </source>
</reference>
<feature type="transmembrane region" description="Helical" evidence="1">
    <location>
        <begin position="118"/>
        <end position="146"/>
    </location>
</feature>
<evidence type="ECO:0000313" key="2">
    <source>
        <dbReference type="EMBL" id="KHN84052.1"/>
    </source>
</evidence>
<gene>
    <name evidence="2" type="ORF">Tcan_17969</name>
</gene>